<feature type="transmembrane region" description="Helical" evidence="1">
    <location>
        <begin position="12"/>
        <end position="32"/>
    </location>
</feature>
<comment type="caution">
    <text evidence="2">The sequence shown here is derived from an EMBL/GenBank/DDBJ whole genome shotgun (WGS) entry which is preliminary data.</text>
</comment>
<evidence type="ECO:0000313" key="3">
    <source>
        <dbReference type="Proteomes" id="UP000053244"/>
    </source>
</evidence>
<keyword evidence="3" id="KW-1185">Reference proteome</keyword>
<dbReference type="RefSeq" id="WP_067703383.1">
    <property type="nucleotide sequence ID" value="NZ_LLZH01000312.1"/>
</dbReference>
<keyword evidence="1" id="KW-0472">Membrane</keyword>
<sequence length="148" mass="15665">MTTATEHRRPSVAARRFGYGIAATINVVLLYVVNVRPGWDAIPFLTPDTSTIIPLVNASLIVGLIVDAAQSVRDPAWLVALGGLATTSIGLAVLTRTWQVFPFDFGDTSFNWALLTRVGLAACLAGALIGLIAQAVTLVRTAARAHPE</sequence>
<keyword evidence="1" id="KW-0812">Transmembrane</keyword>
<proteinExistence type="predicted"/>
<gene>
    <name evidence="2" type="ORF">ADL15_40430</name>
</gene>
<feature type="transmembrane region" description="Helical" evidence="1">
    <location>
        <begin position="52"/>
        <end position="69"/>
    </location>
</feature>
<dbReference type="AlphaFoldDB" id="A0A101JF34"/>
<dbReference type="Proteomes" id="UP000053244">
    <property type="component" value="Unassembled WGS sequence"/>
</dbReference>
<keyword evidence="1" id="KW-1133">Transmembrane helix</keyword>
<organism evidence="2 3">
    <name type="scientific">Actinoplanes awajinensis subsp. mycoplanecinus</name>
    <dbReference type="NCBI Taxonomy" id="135947"/>
    <lineage>
        <taxon>Bacteria</taxon>
        <taxon>Bacillati</taxon>
        <taxon>Actinomycetota</taxon>
        <taxon>Actinomycetes</taxon>
        <taxon>Micromonosporales</taxon>
        <taxon>Micromonosporaceae</taxon>
        <taxon>Actinoplanes</taxon>
    </lineage>
</organism>
<evidence type="ECO:0000256" key="1">
    <source>
        <dbReference type="SAM" id="Phobius"/>
    </source>
</evidence>
<dbReference type="EMBL" id="LLZH01000312">
    <property type="protein sequence ID" value="KUL25613.1"/>
    <property type="molecule type" value="Genomic_DNA"/>
</dbReference>
<name>A0A101JF34_9ACTN</name>
<dbReference type="OrthoDB" id="3789019at2"/>
<protein>
    <submittedName>
        <fullName evidence="2">Uncharacterized protein</fullName>
    </submittedName>
</protein>
<feature type="transmembrane region" description="Helical" evidence="1">
    <location>
        <begin position="76"/>
        <end position="98"/>
    </location>
</feature>
<reference evidence="2 3" key="1">
    <citation type="submission" date="2015-10" db="EMBL/GenBank/DDBJ databases">
        <authorList>
            <person name="Gilbert D.G."/>
        </authorList>
    </citation>
    <scope>NUCLEOTIDE SEQUENCE [LARGE SCALE GENOMIC DNA]</scope>
    <source>
        <strain evidence="2 3">NRRL B-16712</strain>
    </source>
</reference>
<evidence type="ECO:0000313" key="2">
    <source>
        <dbReference type="EMBL" id="KUL25613.1"/>
    </source>
</evidence>
<accession>A0A101JF34</accession>
<feature type="transmembrane region" description="Helical" evidence="1">
    <location>
        <begin position="118"/>
        <end position="139"/>
    </location>
</feature>